<dbReference type="Proteomes" id="UP000515146">
    <property type="component" value="Unplaced"/>
</dbReference>
<evidence type="ECO:0000256" key="4">
    <source>
        <dbReference type="ARBA" id="ARBA00023136"/>
    </source>
</evidence>
<reference evidence="8" key="1">
    <citation type="submission" date="2025-08" db="UniProtKB">
        <authorList>
            <consortium name="RefSeq"/>
        </authorList>
    </citation>
    <scope>IDENTIFICATION</scope>
    <source>
        <strain evidence="8">Airmid</strain>
    </source>
</reference>
<evidence type="ECO:0000313" key="8">
    <source>
        <dbReference type="RefSeq" id="XP_027200311.1"/>
    </source>
</evidence>
<dbReference type="Pfam" id="PF00335">
    <property type="entry name" value="Tetraspanin"/>
    <property type="match status" value="1"/>
</dbReference>
<evidence type="ECO:0000313" key="7">
    <source>
        <dbReference type="Proteomes" id="UP000515146"/>
    </source>
</evidence>
<dbReference type="OrthoDB" id="6508070at2759"/>
<gene>
    <name evidence="8" type="primary">LOC113794387</name>
</gene>
<evidence type="ECO:0000256" key="5">
    <source>
        <dbReference type="SAM" id="MobiDB-lite"/>
    </source>
</evidence>
<dbReference type="GO" id="GO:0016020">
    <property type="term" value="C:membrane"/>
    <property type="evidence" value="ECO:0007669"/>
    <property type="project" value="UniProtKB-SubCell"/>
</dbReference>
<feature type="non-terminal residue" evidence="8">
    <location>
        <position position="176"/>
    </location>
</feature>
<name>A0A6P6Y5M4_DERPT</name>
<comment type="subcellular location">
    <subcellularLocation>
        <location evidence="1">Membrane</location>
        <topology evidence="1">Multi-pass membrane protein</topology>
    </subcellularLocation>
</comment>
<sequence>MKKIKMAKLTTVRITLIMLQLTSLIVASIIIIIYYNPWIGRIIDEAERSGNTGRSLADQIRRTDNEELVIFLMSSTTILVSLLGIIGALRNHEHNHCLLNFYMSTLIIFLFVVFVALCGTVWEVFGKLNQRTIIARATPTTIPSMTTTSTISLNESFQNNNNDDDEKHHKTTTLNN</sequence>
<dbReference type="KEGG" id="dpte:113794387"/>
<dbReference type="InParanoid" id="A0A6P6Y5M4"/>
<organism evidence="7 8">
    <name type="scientific">Dermatophagoides pteronyssinus</name>
    <name type="common">European house dust mite</name>
    <dbReference type="NCBI Taxonomy" id="6956"/>
    <lineage>
        <taxon>Eukaryota</taxon>
        <taxon>Metazoa</taxon>
        <taxon>Ecdysozoa</taxon>
        <taxon>Arthropoda</taxon>
        <taxon>Chelicerata</taxon>
        <taxon>Arachnida</taxon>
        <taxon>Acari</taxon>
        <taxon>Acariformes</taxon>
        <taxon>Sarcoptiformes</taxon>
        <taxon>Astigmata</taxon>
        <taxon>Psoroptidia</taxon>
        <taxon>Analgoidea</taxon>
        <taxon>Pyroglyphidae</taxon>
        <taxon>Dermatophagoidinae</taxon>
        <taxon>Dermatophagoides</taxon>
    </lineage>
</organism>
<feature type="region of interest" description="Disordered" evidence="5">
    <location>
        <begin position="154"/>
        <end position="176"/>
    </location>
</feature>
<dbReference type="RefSeq" id="XP_027200311.1">
    <property type="nucleotide sequence ID" value="XM_027344510.1"/>
</dbReference>
<keyword evidence="2 6" id="KW-0812">Transmembrane</keyword>
<evidence type="ECO:0000256" key="1">
    <source>
        <dbReference type="ARBA" id="ARBA00004141"/>
    </source>
</evidence>
<protein>
    <submittedName>
        <fullName evidence="8">Uncharacterized protein LOC113794387</fullName>
    </submittedName>
</protein>
<evidence type="ECO:0000256" key="2">
    <source>
        <dbReference type="ARBA" id="ARBA00022692"/>
    </source>
</evidence>
<proteinExistence type="predicted"/>
<feature type="transmembrane region" description="Helical" evidence="6">
    <location>
        <begin position="68"/>
        <end position="89"/>
    </location>
</feature>
<keyword evidence="4 6" id="KW-0472">Membrane</keyword>
<dbReference type="InterPro" id="IPR018499">
    <property type="entry name" value="Tetraspanin/Peripherin"/>
</dbReference>
<feature type="transmembrane region" description="Helical" evidence="6">
    <location>
        <begin position="101"/>
        <end position="122"/>
    </location>
</feature>
<evidence type="ECO:0000256" key="3">
    <source>
        <dbReference type="ARBA" id="ARBA00022989"/>
    </source>
</evidence>
<feature type="transmembrane region" description="Helical" evidence="6">
    <location>
        <begin position="12"/>
        <end position="35"/>
    </location>
</feature>
<keyword evidence="7" id="KW-1185">Reference proteome</keyword>
<accession>A0A6P6Y5M4</accession>
<evidence type="ECO:0000256" key="6">
    <source>
        <dbReference type="SAM" id="Phobius"/>
    </source>
</evidence>
<dbReference type="AlphaFoldDB" id="A0A6P6Y5M4"/>
<keyword evidence="3 6" id="KW-1133">Transmembrane helix</keyword>